<dbReference type="PANTHER" id="PTHR31836:SF28">
    <property type="entry name" value="SRCR DOMAIN-CONTAINING PROTEIN-RELATED"/>
    <property type="match status" value="1"/>
</dbReference>
<name>A0A163M545_ABSGL</name>
<evidence type="ECO:0000313" key="4">
    <source>
        <dbReference type="EMBL" id="SAM01359.1"/>
    </source>
</evidence>
<dbReference type="Pfam" id="PF00967">
    <property type="entry name" value="Barwin"/>
    <property type="match status" value="1"/>
</dbReference>
<accession>A0A163M545</accession>
<dbReference type="SUPFAM" id="SSF50685">
    <property type="entry name" value="Barwin-like endoglucanases"/>
    <property type="match status" value="1"/>
</dbReference>
<dbReference type="GO" id="GO:0050832">
    <property type="term" value="P:defense response to fungus"/>
    <property type="evidence" value="ECO:0007669"/>
    <property type="project" value="InterPro"/>
</dbReference>
<dbReference type="EMBL" id="LT553527">
    <property type="protein sequence ID" value="SAM01359.1"/>
    <property type="molecule type" value="Genomic_DNA"/>
</dbReference>
<dbReference type="InterPro" id="IPR036908">
    <property type="entry name" value="RlpA-like_sf"/>
</dbReference>
<dbReference type="PANTHER" id="PTHR31836">
    <property type="match status" value="1"/>
</dbReference>
<sequence length="160" mass="17747">MRCSCLTILVFFVLCWIHAEAESVIKRGTATMMSFGDNDSTHHALEKRNRGTWYSGKDLKNAACYGRKGLPTFSARVSDMIGAMAMRNFEYCYKCMKITNSKNNHSVEVKIVDKCAACKVGTAIDLTPGAFKKLNPEGLDDGVLEITWKVVPCSIHVDLS</sequence>
<dbReference type="AlphaFoldDB" id="A0A163M545"/>
<feature type="chain" id="PRO_5007844148" description="Barwin domain-containing protein" evidence="2">
    <location>
        <begin position="22"/>
        <end position="160"/>
    </location>
</feature>
<keyword evidence="5" id="KW-1185">Reference proteome</keyword>
<feature type="domain" description="Barwin" evidence="3">
    <location>
        <begin position="87"/>
        <end position="153"/>
    </location>
</feature>
<feature type="signal peptide" evidence="2">
    <location>
        <begin position="1"/>
        <end position="21"/>
    </location>
</feature>
<evidence type="ECO:0000256" key="2">
    <source>
        <dbReference type="SAM" id="SignalP"/>
    </source>
</evidence>
<dbReference type="Gene3D" id="2.40.40.10">
    <property type="entry name" value="RlpA-like domain"/>
    <property type="match status" value="1"/>
</dbReference>
<dbReference type="GO" id="GO:0042742">
    <property type="term" value="P:defense response to bacterium"/>
    <property type="evidence" value="ECO:0007669"/>
    <property type="project" value="InterPro"/>
</dbReference>
<reference evidence="4" key="1">
    <citation type="submission" date="2016-04" db="EMBL/GenBank/DDBJ databases">
        <authorList>
            <person name="Evans L.H."/>
            <person name="Alamgir A."/>
            <person name="Owens N."/>
            <person name="Weber N.D."/>
            <person name="Virtaneva K."/>
            <person name="Barbian K."/>
            <person name="Babar A."/>
            <person name="Rosenke K."/>
        </authorList>
    </citation>
    <scope>NUCLEOTIDE SEQUENCE [LARGE SCALE GENOMIC DNA]</scope>
    <source>
        <strain evidence="4">CBS 101.48</strain>
    </source>
</reference>
<dbReference type="InterPro" id="IPR051477">
    <property type="entry name" value="Expansin_CellWall"/>
</dbReference>
<gene>
    <name evidence="4" type="primary">ABSGL_07100.1 scaffold 8717</name>
</gene>
<keyword evidence="1 2" id="KW-0732">Signal</keyword>
<organism evidence="4">
    <name type="scientific">Absidia glauca</name>
    <name type="common">Pin mould</name>
    <dbReference type="NCBI Taxonomy" id="4829"/>
    <lineage>
        <taxon>Eukaryota</taxon>
        <taxon>Fungi</taxon>
        <taxon>Fungi incertae sedis</taxon>
        <taxon>Mucoromycota</taxon>
        <taxon>Mucoromycotina</taxon>
        <taxon>Mucoromycetes</taxon>
        <taxon>Mucorales</taxon>
        <taxon>Cunninghamellaceae</taxon>
        <taxon>Absidia</taxon>
    </lineage>
</organism>
<proteinExistence type="predicted"/>
<dbReference type="STRING" id="4829.A0A163M545"/>
<dbReference type="CDD" id="cd22191">
    <property type="entry name" value="DPBB_RlpA_EXP_N-like"/>
    <property type="match status" value="1"/>
</dbReference>
<dbReference type="Proteomes" id="UP000078561">
    <property type="component" value="Unassembled WGS sequence"/>
</dbReference>
<dbReference type="InParanoid" id="A0A163M545"/>
<dbReference type="OMA" id="GAMAMHG"/>
<evidence type="ECO:0000313" key="5">
    <source>
        <dbReference type="Proteomes" id="UP000078561"/>
    </source>
</evidence>
<evidence type="ECO:0000259" key="3">
    <source>
        <dbReference type="Pfam" id="PF00967"/>
    </source>
</evidence>
<protein>
    <recommendedName>
        <fullName evidence="3">Barwin domain-containing protein</fullName>
    </recommendedName>
</protein>
<dbReference type="InterPro" id="IPR001153">
    <property type="entry name" value="Barwin_dom"/>
</dbReference>
<evidence type="ECO:0000256" key="1">
    <source>
        <dbReference type="ARBA" id="ARBA00022729"/>
    </source>
</evidence>
<dbReference type="OrthoDB" id="623670at2759"/>